<dbReference type="EMBL" id="UZAH01039224">
    <property type="protein sequence ID" value="VDP55753.1"/>
    <property type="molecule type" value="Genomic_DNA"/>
</dbReference>
<gene>
    <name evidence="1" type="ORF">HPBE_LOCUS26115</name>
</gene>
<dbReference type="OrthoDB" id="5820889at2759"/>
<dbReference type="WBParaSite" id="HPBE_0002612001-mRNA-1">
    <property type="protein sequence ID" value="HPBE_0002612001-mRNA-1"/>
    <property type="gene ID" value="HPBE_0002612001"/>
</dbReference>
<evidence type="ECO:0000313" key="2">
    <source>
        <dbReference type="Proteomes" id="UP000050761"/>
    </source>
</evidence>
<dbReference type="Proteomes" id="UP000050761">
    <property type="component" value="Unassembled WGS sequence"/>
</dbReference>
<name>A0A183GTV0_HELPZ</name>
<accession>A0A183GTV0</accession>
<evidence type="ECO:0000313" key="1">
    <source>
        <dbReference type="EMBL" id="VDP55753.1"/>
    </source>
</evidence>
<proteinExistence type="predicted"/>
<organism evidence="2 3">
    <name type="scientific">Heligmosomoides polygyrus</name>
    <name type="common">Parasitic roundworm</name>
    <dbReference type="NCBI Taxonomy" id="6339"/>
    <lineage>
        <taxon>Eukaryota</taxon>
        <taxon>Metazoa</taxon>
        <taxon>Ecdysozoa</taxon>
        <taxon>Nematoda</taxon>
        <taxon>Chromadorea</taxon>
        <taxon>Rhabditida</taxon>
        <taxon>Rhabditina</taxon>
        <taxon>Rhabditomorpha</taxon>
        <taxon>Strongyloidea</taxon>
        <taxon>Heligmosomidae</taxon>
        <taxon>Heligmosomoides</taxon>
    </lineage>
</organism>
<reference evidence="3" key="2">
    <citation type="submission" date="2019-09" db="UniProtKB">
        <authorList>
            <consortium name="WormBaseParasite"/>
        </authorList>
    </citation>
    <scope>IDENTIFICATION</scope>
</reference>
<dbReference type="AlphaFoldDB" id="A0A183GTV0"/>
<protein>
    <submittedName>
        <fullName evidence="3">Tho2 domain-containing protein</fullName>
    </submittedName>
</protein>
<accession>A0A3P8ICR6</accession>
<sequence>MSSSPSFVIRSSFRELRLNVMAFAFSWDTWDVDERFVRQIIEAANRRAGKVVTDEDKARRLRQMRNAEKVKELAMTISKKNNSVAERVSVVNSYETKLLA</sequence>
<keyword evidence="2" id="KW-1185">Reference proteome</keyword>
<evidence type="ECO:0000313" key="3">
    <source>
        <dbReference type="WBParaSite" id="HPBE_0002612001-mRNA-1"/>
    </source>
</evidence>
<reference evidence="1 2" key="1">
    <citation type="submission" date="2018-11" db="EMBL/GenBank/DDBJ databases">
        <authorList>
            <consortium name="Pathogen Informatics"/>
        </authorList>
    </citation>
    <scope>NUCLEOTIDE SEQUENCE [LARGE SCALE GENOMIC DNA]</scope>
</reference>